<evidence type="ECO:0000256" key="6">
    <source>
        <dbReference type="ARBA" id="ARBA00023136"/>
    </source>
</evidence>
<dbReference type="InterPro" id="IPR018383">
    <property type="entry name" value="UPF0324_pro"/>
</dbReference>
<evidence type="ECO:0000256" key="1">
    <source>
        <dbReference type="ARBA" id="ARBA00004651"/>
    </source>
</evidence>
<dbReference type="NCBIfam" id="TIGR00698">
    <property type="entry name" value="YeiH family putative sulfate export transporter"/>
    <property type="match status" value="1"/>
</dbReference>
<feature type="transmembrane region" description="Helical" evidence="7">
    <location>
        <begin position="293"/>
        <end position="311"/>
    </location>
</feature>
<feature type="transmembrane region" description="Helical" evidence="7">
    <location>
        <begin position="323"/>
        <end position="347"/>
    </location>
</feature>
<feature type="transmembrane region" description="Helical" evidence="7">
    <location>
        <begin position="261"/>
        <end position="281"/>
    </location>
</feature>
<feature type="transmembrane region" description="Helical" evidence="7">
    <location>
        <begin position="136"/>
        <end position="157"/>
    </location>
</feature>
<keyword evidence="4 7" id="KW-0812">Transmembrane</keyword>
<dbReference type="PANTHER" id="PTHR30106">
    <property type="entry name" value="INNER MEMBRANE PROTEIN YEIH-RELATED"/>
    <property type="match status" value="1"/>
</dbReference>
<evidence type="ECO:0000256" key="5">
    <source>
        <dbReference type="ARBA" id="ARBA00022989"/>
    </source>
</evidence>
<dbReference type="PANTHER" id="PTHR30106:SF2">
    <property type="entry name" value="UPF0324 INNER MEMBRANE PROTEIN YEIH"/>
    <property type="match status" value="1"/>
</dbReference>
<reference evidence="8 9" key="1">
    <citation type="submission" date="2021-08" db="EMBL/GenBank/DDBJ databases">
        <title>Lysobacter sp. strain CJ11 Genome sequencing and assembly.</title>
        <authorList>
            <person name="Kim I."/>
        </authorList>
    </citation>
    <scope>NUCLEOTIDE SEQUENCE [LARGE SCALE GENOMIC DNA]</scope>
    <source>
        <strain evidence="8 9">CJ11</strain>
    </source>
</reference>
<keyword evidence="6 7" id="KW-0472">Membrane</keyword>
<keyword evidence="3" id="KW-1003">Cell membrane</keyword>
<dbReference type="InterPro" id="IPR004630">
    <property type="entry name" value="UPF0324_YeiH-like"/>
</dbReference>
<feature type="transmembrane region" description="Helical" evidence="7">
    <location>
        <begin position="47"/>
        <end position="69"/>
    </location>
</feature>
<feature type="transmembrane region" description="Helical" evidence="7">
    <location>
        <begin position="105"/>
        <end position="124"/>
    </location>
</feature>
<evidence type="ECO:0000256" key="7">
    <source>
        <dbReference type="SAM" id="Phobius"/>
    </source>
</evidence>
<evidence type="ECO:0000256" key="2">
    <source>
        <dbReference type="ARBA" id="ARBA00007977"/>
    </source>
</evidence>
<feature type="transmembrane region" description="Helical" evidence="7">
    <location>
        <begin position="17"/>
        <end position="35"/>
    </location>
</feature>
<dbReference type="RefSeq" id="WP_220379757.1">
    <property type="nucleotide sequence ID" value="NZ_CP080544.1"/>
</dbReference>
<evidence type="ECO:0000313" key="9">
    <source>
        <dbReference type="Proteomes" id="UP000824755"/>
    </source>
</evidence>
<name>A0ABX8WNX6_9GAMM</name>
<keyword evidence="9" id="KW-1185">Reference proteome</keyword>
<dbReference type="Proteomes" id="UP000824755">
    <property type="component" value="Chromosome"/>
</dbReference>
<sequence length="348" mass="37107">MQVDARAKAAQPEWKRILPGAAFALMMGAVGLWLARLTFFQNLGLSALPLAILLGLIIGNSGLISNVPALNPGLEFAKAKLLRLGIILFGFKLTFQDIAHVGLPGIAIAIAMVASVLVVTWVLGKYLFKMDDETTLLVGTGAAICGAAAVLAAEPVLKAKSHAVSVAVATVVVFGTLAMFLYPLIGHALGMQPYAYGLYAGSTIHEVAQVVVAGRAFGEEAANYAVIEKMIRVILLAPFLFALSAWLRARTQATTHTRTPLVIPWFAVLFMLVGAFNSLHLLDPAWVQGILQFDNWILAAAMAALGVRTHWRSVKQAGAKPLLLATSVFVWLIVGGYAINTLVLLLFV</sequence>
<organism evidence="8 9">
    <name type="scientific">Lysobacter soyae</name>
    <dbReference type="NCBI Taxonomy" id="2764185"/>
    <lineage>
        <taxon>Bacteria</taxon>
        <taxon>Pseudomonadati</taxon>
        <taxon>Pseudomonadota</taxon>
        <taxon>Gammaproteobacteria</taxon>
        <taxon>Lysobacterales</taxon>
        <taxon>Lysobacteraceae</taxon>
        <taxon>Lysobacter</taxon>
    </lineage>
</organism>
<dbReference type="EMBL" id="CP080544">
    <property type="protein sequence ID" value="QYR52937.1"/>
    <property type="molecule type" value="Genomic_DNA"/>
</dbReference>
<comment type="similarity">
    <text evidence="2">Belongs to the UPF0324 family.</text>
</comment>
<protein>
    <submittedName>
        <fullName evidence="8">YeiH family protein</fullName>
    </submittedName>
</protein>
<comment type="subcellular location">
    <subcellularLocation>
        <location evidence="1">Cell membrane</location>
        <topology evidence="1">Multi-pass membrane protein</topology>
    </subcellularLocation>
</comment>
<accession>A0ABX8WNX6</accession>
<gene>
    <name evidence="8" type="ORF">H8L67_10275</name>
</gene>
<feature type="transmembrane region" description="Helical" evidence="7">
    <location>
        <begin position="230"/>
        <end position="249"/>
    </location>
</feature>
<evidence type="ECO:0000256" key="4">
    <source>
        <dbReference type="ARBA" id="ARBA00022692"/>
    </source>
</evidence>
<evidence type="ECO:0000256" key="3">
    <source>
        <dbReference type="ARBA" id="ARBA00022475"/>
    </source>
</evidence>
<dbReference type="Pfam" id="PF03601">
    <property type="entry name" value="Cons_hypoth698"/>
    <property type="match status" value="1"/>
</dbReference>
<feature type="transmembrane region" description="Helical" evidence="7">
    <location>
        <begin position="163"/>
        <end position="184"/>
    </location>
</feature>
<keyword evidence="5 7" id="KW-1133">Transmembrane helix</keyword>
<evidence type="ECO:0000313" key="8">
    <source>
        <dbReference type="EMBL" id="QYR52937.1"/>
    </source>
</evidence>
<proteinExistence type="inferred from homology"/>